<protein>
    <recommendedName>
        <fullName evidence="5">Translocation and assembly module TamB C-terminal domain-containing protein</fullName>
    </recommendedName>
</protein>
<evidence type="ECO:0000259" key="5">
    <source>
        <dbReference type="Pfam" id="PF04357"/>
    </source>
</evidence>
<dbReference type="GO" id="GO:0097347">
    <property type="term" value="C:TAM protein secretion complex"/>
    <property type="evidence" value="ECO:0007669"/>
    <property type="project" value="TreeGrafter"/>
</dbReference>
<evidence type="ECO:0000256" key="2">
    <source>
        <dbReference type="ARBA" id="ARBA00022692"/>
    </source>
</evidence>
<proteinExistence type="predicted"/>
<dbReference type="GO" id="GO:0005886">
    <property type="term" value="C:plasma membrane"/>
    <property type="evidence" value="ECO:0007669"/>
    <property type="project" value="InterPro"/>
</dbReference>
<dbReference type="PANTHER" id="PTHR36985:SF1">
    <property type="entry name" value="TRANSLOCATION AND ASSEMBLY MODULE SUBUNIT TAMB"/>
    <property type="match status" value="1"/>
</dbReference>
<keyword evidence="2" id="KW-0812">Transmembrane</keyword>
<comment type="caution">
    <text evidence="6">The sequence shown here is derived from an EMBL/GenBank/DDBJ whole genome shotgun (WGS) entry which is preliminary data.</text>
</comment>
<comment type="subcellular location">
    <subcellularLocation>
        <location evidence="1">Membrane</location>
        <topology evidence="1">Single-pass membrane protein</topology>
    </subcellularLocation>
</comment>
<dbReference type="EMBL" id="VIFK01000002">
    <property type="protein sequence ID" value="TQF00979.1"/>
    <property type="molecule type" value="Genomic_DNA"/>
</dbReference>
<organism evidence="6 7">
    <name type="scientific">Spiribacter salinus</name>
    <dbReference type="NCBI Taxonomy" id="1335746"/>
    <lineage>
        <taxon>Bacteria</taxon>
        <taxon>Pseudomonadati</taxon>
        <taxon>Pseudomonadota</taxon>
        <taxon>Gammaproteobacteria</taxon>
        <taxon>Chromatiales</taxon>
        <taxon>Ectothiorhodospiraceae</taxon>
        <taxon>Spiribacter</taxon>
    </lineage>
</organism>
<evidence type="ECO:0000256" key="3">
    <source>
        <dbReference type="ARBA" id="ARBA00022989"/>
    </source>
</evidence>
<evidence type="ECO:0000256" key="1">
    <source>
        <dbReference type="ARBA" id="ARBA00004167"/>
    </source>
</evidence>
<evidence type="ECO:0000313" key="7">
    <source>
        <dbReference type="Proteomes" id="UP000315400"/>
    </source>
</evidence>
<dbReference type="GO" id="GO:0009306">
    <property type="term" value="P:protein secretion"/>
    <property type="evidence" value="ECO:0007669"/>
    <property type="project" value="InterPro"/>
</dbReference>
<dbReference type="Pfam" id="PF04357">
    <property type="entry name" value="TamB"/>
    <property type="match status" value="1"/>
</dbReference>
<feature type="domain" description="Translocation and assembly module TamB C-terminal" evidence="5">
    <location>
        <begin position="661"/>
        <end position="998"/>
    </location>
</feature>
<dbReference type="AlphaFoldDB" id="A0A540VW35"/>
<dbReference type="InterPro" id="IPR007452">
    <property type="entry name" value="TamB_C"/>
</dbReference>
<dbReference type="Proteomes" id="UP000315400">
    <property type="component" value="Unassembled WGS sequence"/>
</dbReference>
<gene>
    <name evidence="6" type="ORF">FKY71_00955</name>
</gene>
<evidence type="ECO:0000313" key="6">
    <source>
        <dbReference type="EMBL" id="TQF00979.1"/>
    </source>
</evidence>
<name>A0A540VW35_9GAMM</name>
<sequence length="999" mass="105231">MRGLIWLTLSLLIALAVALAWLVSTEPGARWLAGQADDAVPALSVGSVSGSVIDQLELTDLQWTDAQGTYSVSELALDWQPSCLRRWTFCVKRLVLEDLVVDRRAASRQPEGTTTTAPPARGLGLPLDVDVQSLSIEAGVLRTAGRQFVYDHLDARFSLRDATLAIESLSVAGPAGQASAEGEFLLKDDWPLAASLHAEPSAHLTEGRVLTASAELSGRAGALDVEGNLRGLETGPVDLSLSLALLDQPLVVEAEARAEGGRLKADARLGESLTVAADLQAPDLAAFWPGLEGALSGTMDVSGDVHAPRIRADLLARDVRYAGSALTTGSLAGFWDAEAGGDLTLAVDELQYEDQALGQLEASVEGKPSAHQFTLALAGGPVPVEVQLEGGIAPDSWQWQGHVLGATAKLPDGRWRLEDQPALELDPAERSVQLAGHCWAREAYRVCAERLTASPREAQLRLASEAVDLVVVERWLPADLGLPGEVSGTADLDWRAGQPPEARLTLVTENSQVRLPQPAGAEPLALDYDRVVVDADLRPASATLRVGIAADDLGRGGFSVSFDPTVAMENAEATSVNGTVWLDALPLTPLAGLLPQVRGVAGALRANGELTGTLGSPAFQGRIALRDGRLRPAAISTPLESIDLEAVIEGRRAVIDGRFVAGEGQATVSGDIDWSTGQAEGAINLVGEGLEIEQGPSVALQVDPSLRLALEPEVIRLSGEVDVPYGRLRLVGGSPNATRVSGDAVRVGGVGEQQARAEAAGMGARSLESDIRVVLGDDVRFEGFGAAGGLDGEVRLQQLGGETVEGEGVIELVDARYQAYGQDLRVRRGRIIFSGPLSDPRLDIEAVREGEQMMAGVRVDGSARSPGITLFSTPPMEQVDILAYLLTGRPPGEESPSETALLGQAALSLGVLGGESAGQALADELGIEGFQLEASGEGEQAQVAVSGYIAPNLLVRYGVGVFEPDDTLSLRYYLSQQFYLEAISGTESALDIFYTFDYD</sequence>
<accession>A0A540VW35</accession>
<evidence type="ECO:0000256" key="4">
    <source>
        <dbReference type="ARBA" id="ARBA00023136"/>
    </source>
</evidence>
<keyword evidence="3" id="KW-1133">Transmembrane helix</keyword>
<keyword evidence="4" id="KW-0472">Membrane</keyword>
<reference evidence="6 7" key="1">
    <citation type="submission" date="2019-06" db="EMBL/GenBank/DDBJ databases">
        <title>Metagenome assembled Genome of Spiribacter salinus SL48-SHIP from the microbial mat of Salt Lake 48 (Novosibirsk region, Russia).</title>
        <authorList>
            <person name="Shipova A."/>
            <person name="Rozanov A.S."/>
            <person name="Bryanskaya A.V."/>
            <person name="Peltek S.E."/>
        </authorList>
    </citation>
    <scope>NUCLEOTIDE SEQUENCE [LARGE SCALE GENOMIC DNA]</scope>
    <source>
        <strain evidence="6">SL48-SHIP-2</strain>
    </source>
</reference>
<dbReference type="STRING" id="1260251.SPISAL_02440"/>
<dbReference type="PANTHER" id="PTHR36985">
    <property type="entry name" value="TRANSLOCATION AND ASSEMBLY MODULE SUBUNIT TAMB"/>
    <property type="match status" value="1"/>
</dbReference>